<feature type="domain" description="KHDC4/BBP-like KH-domain type I" evidence="2">
    <location>
        <begin position="767"/>
        <end position="844"/>
    </location>
</feature>
<dbReference type="SUPFAM" id="SSF54791">
    <property type="entry name" value="Eukaryotic type KH-domain (KH-domain type I)"/>
    <property type="match status" value="2"/>
</dbReference>
<feature type="compositionally biased region" description="Polar residues" evidence="1">
    <location>
        <begin position="535"/>
        <end position="547"/>
    </location>
</feature>
<evidence type="ECO:0000313" key="4">
    <source>
        <dbReference type="Proteomes" id="UP000654075"/>
    </source>
</evidence>
<feature type="compositionally biased region" description="Polar residues" evidence="1">
    <location>
        <begin position="51"/>
        <end position="63"/>
    </location>
</feature>
<feature type="region of interest" description="Disordered" evidence="1">
    <location>
        <begin position="46"/>
        <end position="78"/>
    </location>
</feature>
<sequence length="870" mass="93271">MMQPRRSEFTFPRLLGRQSQMAHHCAEGASVPAAAVAAAKCIDLSDKQPSDDQASLSTASSDGFSWGASPRTSSPAFDLDELPANLGNPMKVELPQSYAPGGDQQRPRIPGGQLLISPPPGLCLSPPVLSTAPEFQAFHTGTCSPPARGRAAACADEVAQGSQFNLVHYALWREALAAASATAAEYQYEQHKRQQAALLQMSLGPALQASPTHAAAKSCAVSWPTPQRHEQLGQHEQWPQHPEQHHAQQHEPKQLRRQKQGKGSSSAYTCKFIFTGIDLARDVDFDLVPRLIGRQGHNTRSIAKISDGKVRIRGLGSQHLEPCSGSGGLQEADVPLQITLSTQSREGFELGKAELQTLLEGITSHFTRYCHRKGLHPVPQLYSEGELLLAPCCFECLGHSPCAGEAASKILGNSPCAGEAASKIIFVARSSSFLAQSSPFRLDSACQGKMLPQCIKACSGRGTAGIGFHLTSVYFPFVTLSNSVQVSEPVAAASRAQGSNDAATEQRVYLSGASVPAAAFAAAKCIDLSDKQPSDDQASLSTASSDGFSWGASPRTSSPAFDLDELPANLGNPMKVELPQSYAPGGDQQRPRIPGGQLLISPPPGLCLSPPVLSTAPEFQAFHTGTCSPPARGRAAACADEVAQGSQFNLVHYALWREALAAASATAAEYQYEQHKRQQAALLQMSLGLALQASPTHAAAKSCAVSWPTPQRHEQLGQHEQWPQHPEQHHAQQHEPKQLRRQKQGKGSSSAYTCKFIFTGIDLARDVDFDLVPRLIGRQGHNTRSIAKISDGKVRIRGRGSQHLEPCSGSGGLQEADVPLQITLSTQSREGFELGKAELQTLLEGITSHFTRYCHRKGLHPVPQLYSEGS</sequence>
<proteinExistence type="predicted"/>
<feature type="compositionally biased region" description="Basic and acidic residues" evidence="1">
    <location>
        <begin position="242"/>
        <end position="254"/>
    </location>
</feature>
<dbReference type="InterPro" id="IPR036612">
    <property type="entry name" value="KH_dom_type_1_sf"/>
</dbReference>
<feature type="region of interest" description="Disordered" evidence="1">
    <location>
        <begin position="711"/>
        <end position="747"/>
    </location>
</feature>
<dbReference type="OrthoDB" id="397265at2759"/>
<feature type="region of interest" description="Disordered" evidence="1">
    <location>
        <begin position="533"/>
        <end position="564"/>
    </location>
</feature>
<name>A0A813G7M3_POLGL</name>
<dbReference type="PANTHER" id="PTHR15744:SF0">
    <property type="entry name" value="KH HOMOLOGY DOMAIN-CONTAINING PROTEIN 4"/>
    <property type="match status" value="1"/>
</dbReference>
<evidence type="ECO:0000259" key="2">
    <source>
        <dbReference type="Pfam" id="PF22675"/>
    </source>
</evidence>
<dbReference type="AlphaFoldDB" id="A0A813G7M3"/>
<accession>A0A813G7M3</accession>
<dbReference type="Pfam" id="PF22675">
    <property type="entry name" value="KH-I_KHDC4-BBP"/>
    <property type="match status" value="2"/>
</dbReference>
<dbReference type="InterPro" id="IPR055256">
    <property type="entry name" value="KH_1_KHDC4/BBP-like"/>
</dbReference>
<protein>
    <recommendedName>
        <fullName evidence="2">KHDC4/BBP-like KH-domain type I domain-containing protein</fullName>
    </recommendedName>
</protein>
<comment type="caution">
    <text evidence="3">The sequence shown here is derived from an EMBL/GenBank/DDBJ whole genome shotgun (WGS) entry which is preliminary data.</text>
</comment>
<feature type="region of interest" description="Disordered" evidence="1">
    <location>
        <begin position="227"/>
        <end position="263"/>
    </location>
</feature>
<evidence type="ECO:0000256" key="1">
    <source>
        <dbReference type="SAM" id="MobiDB-lite"/>
    </source>
</evidence>
<dbReference type="Proteomes" id="UP000654075">
    <property type="component" value="Unassembled WGS sequence"/>
</dbReference>
<dbReference type="EMBL" id="CAJNNV010027592">
    <property type="protein sequence ID" value="CAE8620822.1"/>
    <property type="molecule type" value="Genomic_DNA"/>
</dbReference>
<reference evidence="3" key="1">
    <citation type="submission" date="2021-02" db="EMBL/GenBank/DDBJ databases">
        <authorList>
            <person name="Dougan E. K."/>
            <person name="Rhodes N."/>
            <person name="Thang M."/>
            <person name="Chan C."/>
        </authorList>
    </citation>
    <scope>NUCLEOTIDE SEQUENCE</scope>
</reference>
<evidence type="ECO:0000313" key="3">
    <source>
        <dbReference type="EMBL" id="CAE8620822.1"/>
    </source>
</evidence>
<dbReference type="InterPro" id="IPR031121">
    <property type="entry name" value="RIK/BLOM7"/>
</dbReference>
<dbReference type="PANTHER" id="PTHR15744">
    <property type="entry name" value="BLOM7"/>
    <property type="match status" value="1"/>
</dbReference>
<dbReference type="GO" id="GO:0003723">
    <property type="term" value="F:RNA binding"/>
    <property type="evidence" value="ECO:0007669"/>
    <property type="project" value="InterPro"/>
</dbReference>
<feature type="domain" description="KHDC4/BBP-like KH-domain type I" evidence="2">
    <location>
        <begin position="283"/>
        <end position="360"/>
    </location>
</feature>
<gene>
    <name evidence="3" type="ORF">PGLA1383_LOCUS38348</name>
</gene>
<dbReference type="Gene3D" id="3.30.1370.10">
    <property type="entry name" value="K Homology domain, type 1"/>
    <property type="match status" value="2"/>
</dbReference>
<keyword evidence="4" id="KW-1185">Reference proteome</keyword>
<dbReference type="GO" id="GO:0005634">
    <property type="term" value="C:nucleus"/>
    <property type="evidence" value="ECO:0007669"/>
    <property type="project" value="InterPro"/>
</dbReference>
<feature type="compositionally biased region" description="Basic and acidic residues" evidence="1">
    <location>
        <begin position="726"/>
        <end position="738"/>
    </location>
</feature>
<organism evidence="3 4">
    <name type="scientific">Polarella glacialis</name>
    <name type="common">Dinoflagellate</name>
    <dbReference type="NCBI Taxonomy" id="89957"/>
    <lineage>
        <taxon>Eukaryota</taxon>
        <taxon>Sar</taxon>
        <taxon>Alveolata</taxon>
        <taxon>Dinophyceae</taxon>
        <taxon>Suessiales</taxon>
        <taxon>Suessiaceae</taxon>
        <taxon>Polarella</taxon>
    </lineage>
</organism>